<dbReference type="PANTHER" id="PTHR43019">
    <property type="entry name" value="SERINE ENDOPROTEASE DEGS"/>
    <property type="match status" value="1"/>
</dbReference>
<dbReference type="AlphaFoldDB" id="A0A1G5KCL3"/>
<dbReference type="STRING" id="582692.SAMN05720606_11448"/>
<dbReference type="InterPro" id="IPR009003">
    <property type="entry name" value="Peptidase_S1_PA"/>
</dbReference>
<dbReference type="Pfam" id="PF13365">
    <property type="entry name" value="Trypsin_2"/>
    <property type="match status" value="1"/>
</dbReference>
<keyword evidence="4" id="KW-1185">Reference proteome</keyword>
<evidence type="ECO:0000256" key="1">
    <source>
        <dbReference type="ARBA" id="ARBA00022825"/>
    </source>
</evidence>
<gene>
    <name evidence="3" type="ORF">SAMN05720606_11448</name>
</gene>
<feature type="transmembrane region" description="Helical" evidence="2">
    <location>
        <begin position="12"/>
        <end position="30"/>
    </location>
</feature>
<dbReference type="PRINTS" id="PR00834">
    <property type="entry name" value="PROTEASES2C"/>
</dbReference>
<dbReference type="GO" id="GO:0004252">
    <property type="term" value="F:serine-type endopeptidase activity"/>
    <property type="evidence" value="ECO:0007669"/>
    <property type="project" value="InterPro"/>
</dbReference>
<evidence type="ECO:0000313" key="4">
    <source>
        <dbReference type="Proteomes" id="UP000198538"/>
    </source>
</evidence>
<sequence>MEKKITTCCLRNLMVVVTVLLLMVVSVSGYREPSIAHAEGSGQAKTVSGAEKVYSSAAQAVFYLKAYRKDGTLKTVGSGFLIGNGKALTAAHVVKDAVAYEAVFEDGSVQKLLVLGADEDTDVALLSVKDIAKRPVLALSDDKPSARHGERSFAIGYPLKDGKIITEGIVNAPTAEVNDVMRLLTSAQVSPGMSGGPLLNEEGRIIGLISGSFRTMNGIHICVTVEDIRKLLE</sequence>
<dbReference type="PANTHER" id="PTHR43019:SF23">
    <property type="entry name" value="PROTEASE DO-LIKE 5, CHLOROPLASTIC"/>
    <property type="match status" value="1"/>
</dbReference>
<keyword evidence="1" id="KW-0378">Hydrolase</keyword>
<name>A0A1G5KCL3_9BACL</name>
<keyword evidence="2" id="KW-0472">Membrane</keyword>
<keyword evidence="1" id="KW-0645">Protease</keyword>
<evidence type="ECO:0000313" key="3">
    <source>
        <dbReference type="EMBL" id="SCY97699.1"/>
    </source>
</evidence>
<dbReference type="Proteomes" id="UP000198538">
    <property type="component" value="Unassembled WGS sequence"/>
</dbReference>
<dbReference type="Gene3D" id="2.40.10.120">
    <property type="match status" value="1"/>
</dbReference>
<keyword evidence="1" id="KW-0720">Serine protease</keyword>
<dbReference type="EMBL" id="FMVM01000014">
    <property type="protein sequence ID" value="SCY97699.1"/>
    <property type="molecule type" value="Genomic_DNA"/>
</dbReference>
<keyword evidence="2" id="KW-0812">Transmembrane</keyword>
<dbReference type="InterPro" id="IPR001940">
    <property type="entry name" value="Peptidase_S1C"/>
</dbReference>
<reference evidence="4" key="1">
    <citation type="submission" date="2016-10" db="EMBL/GenBank/DDBJ databases">
        <authorList>
            <person name="Varghese N."/>
            <person name="Submissions S."/>
        </authorList>
    </citation>
    <scope>NUCLEOTIDE SEQUENCE [LARGE SCALE GENOMIC DNA]</scope>
    <source>
        <strain evidence="4">BL9</strain>
    </source>
</reference>
<organism evidence="3 4">
    <name type="scientific">Paenibacillus polysaccharolyticus</name>
    <dbReference type="NCBI Taxonomy" id="582692"/>
    <lineage>
        <taxon>Bacteria</taxon>
        <taxon>Bacillati</taxon>
        <taxon>Bacillota</taxon>
        <taxon>Bacilli</taxon>
        <taxon>Bacillales</taxon>
        <taxon>Paenibacillaceae</taxon>
        <taxon>Paenibacillus</taxon>
    </lineage>
</organism>
<dbReference type="GO" id="GO:0006508">
    <property type="term" value="P:proteolysis"/>
    <property type="evidence" value="ECO:0007669"/>
    <property type="project" value="InterPro"/>
</dbReference>
<accession>A0A1G5KCL3</accession>
<keyword evidence="2" id="KW-1133">Transmembrane helix</keyword>
<dbReference type="RefSeq" id="WP_167375787.1">
    <property type="nucleotide sequence ID" value="NZ_FMVM01000014.1"/>
</dbReference>
<proteinExistence type="predicted"/>
<dbReference type="SUPFAM" id="SSF50494">
    <property type="entry name" value="Trypsin-like serine proteases"/>
    <property type="match status" value="1"/>
</dbReference>
<protein>
    <submittedName>
        <fullName evidence="3">Trypsin-like peptidase domain-containing protein</fullName>
    </submittedName>
</protein>
<evidence type="ECO:0000256" key="2">
    <source>
        <dbReference type="SAM" id="Phobius"/>
    </source>
</evidence>